<dbReference type="SUPFAM" id="SSF81383">
    <property type="entry name" value="F-box domain"/>
    <property type="match status" value="1"/>
</dbReference>
<organism evidence="2 3">
    <name type="scientific">Sphagnurus paluster</name>
    <dbReference type="NCBI Taxonomy" id="117069"/>
    <lineage>
        <taxon>Eukaryota</taxon>
        <taxon>Fungi</taxon>
        <taxon>Dikarya</taxon>
        <taxon>Basidiomycota</taxon>
        <taxon>Agaricomycotina</taxon>
        <taxon>Agaricomycetes</taxon>
        <taxon>Agaricomycetidae</taxon>
        <taxon>Agaricales</taxon>
        <taxon>Tricholomatineae</taxon>
        <taxon>Lyophyllaceae</taxon>
        <taxon>Sphagnurus</taxon>
    </lineage>
</organism>
<sequence length="400" mass="45109">MLLELPPELILRVLCHLDLIDLLRASQVHSKLHRTIQSFPVLQYRIATQSACVEDNEHSDLPVSERLRILKNREEAWATCRIDFWRTIPLPHKPSDIDDLTGGIYFSIDESHHILHYLRLPSSISDEVKWEKIDVPKRLIAIGLSIYQHDLIALITLSPHPKKEDKNVLEIQLLKFSTGAPHPRADMSVLSVCELTDDDLAIYIEIVGPHLALNINFCSSISPNVQNYLCVFDWMTGERKMSIPLTLNRYSGLVFLSEEIMLLPDANASALDVWYIPSTKTPCGKTLIPAPRPLLSLSMPCLSPTHDIIDLICHAAPNPSVSFSELKTEKDSKPTSPQPPFFQTAGTALLMVTMQVINLLEDTITSWSMYPRRADVLAVCERVLAEEDRKVAGRESDVEK</sequence>
<name>A0A9P7GLR4_9AGAR</name>
<evidence type="ECO:0000313" key="2">
    <source>
        <dbReference type="EMBL" id="KAG5649615.1"/>
    </source>
</evidence>
<dbReference type="AlphaFoldDB" id="A0A9P7GLR4"/>
<feature type="non-terminal residue" evidence="2">
    <location>
        <position position="400"/>
    </location>
</feature>
<dbReference type="PROSITE" id="PS50181">
    <property type="entry name" value="FBOX"/>
    <property type="match status" value="1"/>
</dbReference>
<dbReference type="SMART" id="SM00256">
    <property type="entry name" value="FBOX"/>
    <property type="match status" value="1"/>
</dbReference>
<dbReference type="InterPro" id="IPR001810">
    <property type="entry name" value="F-box_dom"/>
</dbReference>
<reference evidence="2" key="2">
    <citation type="submission" date="2021-10" db="EMBL/GenBank/DDBJ databases">
        <title>Phylogenomics reveals ancestral predisposition of the termite-cultivated fungus Termitomyces towards a domesticated lifestyle.</title>
        <authorList>
            <person name="Auxier B."/>
            <person name="Grum-Grzhimaylo A."/>
            <person name="Cardenas M.E."/>
            <person name="Lodge J.D."/>
            <person name="Laessoe T."/>
            <person name="Pedersen O."/>
            <person name="Smith M.E."/>
            <person name="Kuyper T.W."/>
            <person name="Franco-Molano E.A."/>
            <person name="Baroni T.J."/>
            <person name="Aanen D.K."/>
        </authorList>
    </citation>
    <scope>NUCLEOTIDE SEQUENCE</scope>
    <source>
        <strain evidence="2">D49</strain>
    </source>
</reference>
<comment type="caution">
    <text evidence="2">The sequence shown here is derived from an EMBL/GenBank/DDBJ whole genome shotgun (WGS) entry which is preliminary data.</text>
</comment>
<feature type="domain" description="F-box" evidence="1">
    <location>
        <begin position="1"/>
        <end position="47"/>
    </location>
</feature>
<accession>A0A9P7GLR4</accession>
<dbReference type="Proteomes" id="UP000717328">
    <property type="component" value="Unassembled WGS sequence"/>
</dbReference>
<dbReference type="Pfam" id="PF00646">
    <property type="entry name" value="F-box"/>
    <property type="match status" value="1"/>
</dbReference>
<proteinExistence type="predicted"/>
<keyword evidence="3" id="KW-1185">Reference proteome</keyword>
<dbReference type="EMBL" id="JABCKI010000834">
    <property type="protein sequence ID" value="KAG5649615.1"/>
    <property type="molecule type" value="Genomic_DNA"/>
</dbReference>
<dbReference type="OrthoDB" id="2751409at2759"/>
<protein>
    <recommendedName>
        <fullName evidence="1">F-box domain-containing protein</fullName>
    </recommendedName>
</protein>
<evidence type="ECO:0000313" key="3">
    <source>
        <dbReference type="Proteomes" id="UP000717328"/>
    </source>
</evidence>
<gene>
    <name evidence="2" type="ORF">H0H81_002831</name>
</gene>
<evidence type="ECO:0000259" key="1">
    <source>
        <dbReference type="PROSITE" id="PS50181"/>
    </source>
</evidence>
<reference evidence="2" key="1">
    <citation type="submission" date="2021-02" db="EMBL/GenBank/DDBJ databases">
        <authorList>
            <person name="Nieuwenhuis M."/>
            <person name="Van De Peppel L.J.J."/>
        </authorList>
    </citation>
    <scope>NUCLEOTIDE SEQUENCE</scope>
    <source>
        <strain evidence="2">D49</strain>
    </source>
</reference>
<dbReference type="InterPro" id="IPR036047">
    <property type="entry name" value="F-box-like_dom_sf"/>
</dbReference>